<dbReference type="InterPro" id="IPR036388">
    <property type="entry name" value="WH-like_DNA-bd_sf"/>
</dbReference>
<evidence type="ECO:0000313" key="3">
    <source>
        <dbReference type="Proteomes" id="UP001595797"/>
    </source>
</evidence>
<gene>
    <name evidence="2" type="ORF">ACFPCS_15955</name>
</gene>
<proteinExistence type="predicted"/>
<dbReference type="SMART" id="SM00421">
    <property type="entry name" value="HTH_LUXR"/>
    <property type="match status" value="1"/>
</dbReference>
<evidence type="ECO:0000259" key="1">
    <source>
        <dbReference type="SMART" id="SM00421"/>
    </source>
</evidence>
<dbReference type="Proteomes" id="UP001595797">
    <property type="component" value="Unassembled WGS sequence"/>
</dbReference>
<dbReference type="EMBL" id="JBHSIW010000024">
    <property type="protein sequence ID" value="MFC4905064.1"/>
    <property type="molecule type" value="Genomic_DNA"/>
</dbReference>
<dbReference type="SUPFAM" id="SSF46894">
    <property type="entry name" value="C-terminal effector domain of the bipartite response regulators"/>
    <property type="match status" value="1"/>
</dbReference>
<dbReference type="PRINTS" id="PR00038">
    <property type="entry name" value="HTHLUXR"/>
</dbReference>
<comment type="caution">
    <text evidence="2">The sequence shown here is derived from an EMBL/GenBank/DDBJ whole genome shotgun (WGS) entry which is preliminary data.</text>
</comment>
<evidence type="ECO:0000313" key="2">
    <source>
        <dbReference type="EMBL" id="MFC4905064.1"/>
    </source>
</evidence>
<protein>
    <submittedName>
        <fullName evidence="2">LuxR C-terminal-related transcriptional regulator</fullName>
    </submittedName>
</protein>
<organism evidence="2 3">
    <name type="scientific">Kocuria oceani</name>
    <dbReference type="NCBI Taxonomy" id="988827"/>
    <lineage>
        <taxon>Bacteria</taxon>
        <taxon>Bacillati</taxon>
        <taxon>Actinomycetota</taxon>
        <taxon>Actinomycetes</taxon>
        <taxon>Micrococcales</taxon>
        <taxon>Micrococcaceae</taxon>
        <taxon>Kocuria</taxon>
    </lineage>
</organism>
<sequence>MSSGARDVAPDRLAGLGYREHEVAEGVARDLSNTRIAQDLYLSAPTVKTHGGRIVTELGIDIRVRLAIRFLESRQETTSR</sequence>
<dbReference type="RefSeq" id="WP_277551326.1">
    <property type="nucleotide sequence ID" value="NZ_JARAMH010000008.1"/>
</dbReference>
<dbReference type="Gene3D" id="1.10.10.10">
    <property type="entry name" value="Winged helix-like DNA-binding domain superfamily/Winged helix DNA-binding domain"/>
    <property type="match status" value="1"/>
</dbReference>
<keyword evidence="3" id="KW-1185">Reference proteome</keyword>
<feature type="domain" description="HTH luxR-type" evidence="1">
    <location>
        <begin position="13"/>
        <end position="70"/>
    </location>
</feature>
<name>A0ABV9TM40_9MICC</name>
<accession>A0ABV9TM40</accession>
<reference evidence="3" key="1">
    <citation type="journal article" date="2019" name="Int. J. Syst. Evol. Microbiol.">
        <title>The Global Catalogue of Microorganisms (GCM) 10K type strain sequencing project: providing services to taxonomists for standard genome sequencing and annotation.</title>
        <authorList>
            <consortium name="The Broad Institute Genomics Platform"/>
            <consortium name="The Broad Institute Genome Sequencing Center for Infectious Disease"/>
            <person name="Wu L."/>
            <person name="Ma J."/>
        </authorList>
    </citation>
    <scope>NUCLEOTIDE SEQUENCE [LARGE SCALE GENOMIC DNA]</scope>
    <source>
        <strain evidence="3">CGMCC 4.6946</strain>
    </source>
</reference>
<dbReference type="InterPro" id="IPR016032">
    <property type="entry name" value="Sig_transdc_resp-reg_C-effctor"/>
</dbReference>
<dbReference type="InterPro" id="IPR000792">
    <property type="entry name" value="Tscrpt_reg_LuxR_C"/>
</dbReference>
<dbReference type="Pfam" id="PF00196">
    <property type="entry name" value="GerE"/>
    <property type="match status" value="1"/>
</dbReference>